<feature type="domain" description="Porin" evidence="12">
    <location>
        <begin position="9"/>
        <end position="327"/>
    </location>
</feature>
<evidence type="ECO:0000259" key="12">
    <source>
        <dbReference type="Pfam" id="PF13609"/>
    </source>
</evidence>
<evidence type="ECO:0000256" key="5">
    <source>
        <dbReference type="ARBA" id="ARBA00022692"/>
    </source>
</evidence>
<sequence length="361" mass="38863">MFKRALIAAAVTAAVAAPVAFADVTISGYAEMDLIARTNNATTGGNGDTARYGVESDLMISFDGKDKWDNGLSTIWRVSQKPGGGIYSLGQQKWGGREAFIGVAGDSWSVKGGRVFMDQYLRHDWPYLTDGSGNVGEDYGISGQAFWDNAVQGSITFGPATLVASYALPSGYSSGNHSQSYEVGGGVDFGTGGHFDLSYLAIRGDDGVKTTDPTTGAITYPGQSKNPDGTDSVLFTGIRYPFGPLTLSFDYTRQKFDGATSGAVDVHTDLYHGLIKYQFNDRLGLHVGDTEIKDSNDNKANQFNVALHYQLSKQTETYARIRYLKLNDEGKVPAGLTWQNLGMASSKDNATEFLIGTWTGF</sequence>
<dbReference type="InterPro" id="IPR050298">
    <property type="entry name" value="Gram-neg_bact_OMP"/>
</dbReference>
<evidence type="ECO:0000256" key="10">
    <source>
        <dbReference type="ARBA" id="ARBA00023237"/>
    </source>
</evidence>
<evidence type="ECO:0000256" key="3">
    <source>
        <dbReference type="ARBA" id="ARBA00022448"/>
    </source>
</evidence>
<evidence type="ECO:0000256" key="4">
    <source>
        <dbReference type="ARBA" id="ARBA00022452"/>
    </source>
</evidence>
<dbReference type="SUPFAM" id="SSF56935">
    <property type="entry name" value="Porins"/>
    <property type="match status" value="1"/>
</dbReference>
<keyword evidence="9" id="KW-0472">Membrane</keyword>
<keyword evidence="3" id="KW-0813">Transport</keyword>
<dbReference type="Gene3D" id="2.40.160.10">
    <property type="entry name" value="Porin"/>
    <property type="match status" value="1"/>
</dbReference>
<evidence type="ECO:0000256" key="6">
    <source>
        <dbReference type="ARBA" id="ARBA00022729"/>
    </source>
</evidence>
<keyword evidence="7" id="KW-0406">Ion transport</keyword>
<comment type="caution">
    <text evidence="13">The sequence shown here is derived from an EMBL/GenBank/DDBJ whole genome shotgun (WGS) entry which is preliminary data.</text>
</comment>
<evidence type="ECO:0000313" key="14">
    <source>
        <dbReference type="Proteomes" id="UP000637267"/>
    </source>
</evidence>
<dbReference type="CDD" id="cd00342">
    <property type="entry name" value="gram_neg_porins"/>
    <property type="match status" value="1"/>
</dbReference>
<evidence type="ECO:0000256" key="7">
    <source>
        <dbReference type="ARBA" id="ARBA00023065"/>
    </source>
</evidence>
<organism evidence="13 14">
    <name type="scientific">Silvimonas iriomotensis</name>
    <dbReference type="NCBI Taxonomy" id="449662"/>
    <lineage>
        <taxon>Bacteria</taxon>
        <taxon>Pseudomonadati</taxon>
        <taxon>Pseudomonadota</taxon>
        <taxon>Betaproteobacteria</taxon>
        <taxon>Neisseriales</taxon>
        <taxon>Chitinibacteraceae</taxon>
        <taxon>Silvimonas</taxon>
    </lineage>
</organism>
<gene>
    <name evidence="13" type="ORF">GCM10010970_31830</name>
</gene>
<evidence type="ECO:0000256" key="9">
    <source>
        <dbReference type="ARBA" id="ARBA00023136"/>
    </source>
</evidence>
<keyword evidence="14" id="KW-1185">Reference proteome</keyword>
<comment type="subcellular location">
    <subcellularLocation>
        <location evidence="1">Cell outer membrane</location>
        <topology evidence="1">Multi-pass membrane protein</topology>
    </subcellularLocation>
</comment>
<protein>
    <recommendedName>
        <fullName evidence="12">Porin domain-containing protein</fullName>
    </recommendedName>
</protein>
<dbReference type="InterPro" id="IPR033900">
    <property type="entry name" value="Gram_neg_porin_domain"/>
</dbReference>
<keyword evidence="6 11" id="KW-0732">Signal</keyword>
<reference evidence="14" key="1">
    <citation type="journal article" date="2019" name="Int. J. Syst. Evol. Microbiol.">
        <title>The Global Catalogue of Microorganisms (GCM) 10K type strain sequencing project: providing services to taxonomists for standard genome sequencing and annotation.</title>
        <authorList>
            <consortium name="The Broad Institute Genomics Platform"/>
            <consortium name="The Broad Institute Genome Sequencing Center for Infectious Disease"/>
            <person name="Wu L."/>
            <person name="Ma J."/>
        </authorList>
    </citation>
    <scope>NUCLEOTIDE SEQUENCE [LARGE SCALE GENOMIC DNA]</scope>
    <source>
        <strain evidence="14">CGMCC 1.8859</strain>
    </source>
</reference>
<keyword evidence="4" id="KW-1134">Transmembrane beta strand</keyword>
<evidence type="ECO:0000256" key="2">
    <source>
        <dbReference type="ARBA" id="ARBA00011233"/>
    </source>
</evidence>
<keyword evidence="8" id="KW-0626">Porin</keyword>
<comment type="subunit">
    <text evidence="2">Homotrimer.</text>
</comment>
<evidence type="ECO:0000256" key="8">
    <source>
        <dbReference type="ARBA" id="ARBA00023114"/>
    </source>
</evidence>
<dbReference type="PANTHER" id="PTHR34501:SF9">
    <property type="entry name" value="MAJOR OUTER MEMBRANE PROTEIN P.IA"/>
    <property type="match status" value="1"/>
</dbReference>
<dbReference type="Proteomes" id="UP000637267">
    <property type="component" value="Unassembled WGS sequence"/>
</dbReference>
<keyword evidence="10" id="KW-0998">Cell outer membrane</keyword>
<dbReference type="PANTHER" id="PTHR34501">
    <property type="entry name" value="PROTEIN YDDL-RELATED"/>
    <property type="match status" value="1"/>
</dbReference>
<dbReference type="InterPro" id="IPR023614">
    <property type="entry name" value="Porin_dom_sf"/>
</dbReference>
<dbReference type="EMBL" id="BMLX01000005">
    <property type="protein sequence ID" value="GGP23183.1"/>
    <property type="molecule type" value="Genomic_DNA"/>
</dbReference>
<feature type="signal peptide" evidence="11">
    <location>
        <begin position="1"/>
        <end position="22"/>
    </location>
</feature>
<evidence type="ECO:0000256" key="11">
    <source>
        <dbReference type="SAM" id="SignalP"/>
    </source>
</evidence>
<keyword evidence="5" id="KW-0812">Transmembrane</keyword>
<evidence type="ECO:0000313" key="13">
    <source>
        <dbReference type="EMBL" id="GGP23183.1"/>
    </source>
</evidence>
<dbReference type="RefSeq" id="WP_188705395.1">
    <property type="nucleotide sequence ID" value="NZ_BMLX01000005.1"/>
</dbReference>
<evidence type="ECO:0000256" key="1">
    <source>
        <dbReference type="ARBA" id="ARBA00004571"/>
    </source>
</evidence>
<accession>A0ABQ2PCY6</accession>
<dbReference type="Pfam" id="PF13609">
    <property type="entry name" value="Porin_4"/>
    <property type="match status" value="1"/>
</dbReference>
<proteinExistence type="predicted"/>
<feature type="chain" id="PRO_5045079054" description="Porin domain-containing protein" evidence="11">
    <location>
        <begin position="23"/>
        <end position="361"/>
    </location>
</feature>
<name>A0ABQ2PCY6_9NEIS</name>